<proteinExistence type="predicted"/>
<dbReference type="Proteomes" id="UP000430670">
    <property type="component" value="Unassembled WGS sequence"/>
</dbReference>
<evidence type="ECO:0000313" key="2">
    <source>
        <dbReference type="Proteomes" id="UP000430670"/>
    </source>
</evidence>
<evidence type="ECO:0000313" key="1">
    <source>
        <dbReference type="EMBL" id="MTV47893.1"/>
    </source>
</evidence>
<reference evidence="1 2" key="1">
    <citation type="submission" date="2019-11" db="EMBL/GenBank/DDBJ databases">
        <title>Whole-genome sequence of a the green, strictly anaerobic photosynthetic bacterium Heliobacillus mobilis DSM 6151.</title>
        <authorList>
            <person name="Kyndt J.A."/>
            <person name="Meyer T.E."/>
        </authorList>
    </citation>
    <scope>NUCLEOTIDE SEQUENCE [LARGE SCALE GENOMIC DNA]</scope>
    <source>
        <strain evidence="1 2">DSM 6151</strain>
    </source>
</reference>
<dbReference type="EMBL" id="WNKU01000002">
    <property type="protein sequence ID" value="MTV47893.1"/>
    <property type="molecule type" value="Genomic_DNA"/>
</dbReference>
<keyword evidence="2" id="KW-1185">Reference proteome</keyword>
<organism evidence="1 2">
    <name type="scientific">Heliobacterium mobile</name>
    <name type="common">Heliobacillus mobilis</name>
    <dbReference type="NCBI Taxonomy" id="28064"/>
    <lineage>
        <taxon>Bacteria</taxon>
        <taxon>Bacillati</taxon>
        <taxon>Bacillota</taxon>
        <taxon>Clostridia</taxon>
        <taxon>Eubacteriales</taxon>
        <taxon>Heliobacteriaceae</taxon>
        <taxon>Heliobacterium</taxon>
    </lineage>
</organism>
<accession>A0A6I3SCH7</accession>
<protein>
    <submittedName>
        <fullName evidence="1">Uncharacterized protein</fullName>
    </submittedName>
</protein>
<dbReference type="AlphaFoldDB" id="A0A6I3SCH7"/>
<comment type="caution">
    <text evidence="1">The sequence shown here is derived from an EMBL/GenBank/DDBJ whole genome shotgun (WGS) entry which is preliminary data.</text>
</comment>
<sequence length="61" mass="6863">MFGRRFESCRPDHELALGVCNVRQSLQLGFDAYSDAYGGLEELKIEGIVKARMNVLAFLRA</sequence>
<name>A0A6I3SCH7_HELMO</name>
<gene>
    <name evidence="1" type="ORF">GJ688_02705</name>
</gene>